<name>A0A4E9FS81_BRUMA</name>
<reference evidence="3" key="1">
    <citation type="journal article" date="2007" name="Science">
        <title>Draft genome of the filarial nematode parasite Brugia malayi.</title>
        <authorList>
            <person name="Ghedin E."/>
            <person name="Wang S."/>
            <person name="Spiro D."/>
            <person name="Caler E."/>
            <person name="Zhao Q."/>
            <person name="Crabtree J."/>
            <person name="Allen J.E."/>
            <person name="Delcher A.L."/>
            <person name="Guiliano D.B."/>
            <person name="Miranda-Saavedra D."/>
            <person name="Angiuoli S.V."/>
            <person name="Creasy T."/>
            <person name="Amedeo P."/>
            <person name="Haas B."/>
            <person name="El-Sayed N.M."/>
            <person name="Wortman J.R."/>
            <person name="Feldblyum T."/>
            <person name="Tallon L."/>
            <person name="Schatz M."/>
            <person name="Shumway M."/>
            <person name="Koo H."/>
            <person name="Salzberg S.L."/>
            <person name="Schobel S."/>
            <person name="Pertea M."/>
            <person name="Pop M."/>
            <person name="White O."/>
            <person name="Barton G.J."/>
            <person name="Carlow C.K."/>
            <person name="Crawford M.J."/>
            <person name="Daub J."/>
            <person name="Dimmic M.W."/>
            <person name="Estes C.F."/>
            <person name="Foster J.M."/>
            <person name="Ganatra M."/>
            <person name="Gregory W.F."/>
            <person name="Johnson N.M."/>
            <person name="Jin J."/>
            <person name="Komuniecki R."/>
            <person name="Korf I."/>
            <person name="Kumar S."/>
            <person name="Laney S."/>
            <person name="Li B.W."/>
            <person name="Li W."/>
            <person name="Lindblom T.H."/>
            <person name="Lustigman S."/>
            <person name="Ma D."/>
            <person name="Maina C.V."/>
            <person name="Martin D.M."/>
            <person name="McCarter J.P."/>
            <person name="McReynolds L."/>
            <person name="Mitreva M."/>
            <person name="Nutman T.B."/>
            <person name="Parkinson J."/>
            <person name="Peregrin-Alvarez J.M."/>
            <person name="Poole C."/>
            <person name="Ren Q."/>
            <person name="Saunders L."/>
            <person name="Sluder A.E."/>
            <person name="Smith K."/>
            <person name="Stanke M."/>
            <person name="Unnasch T.R."/>
            <person name="Ware J."/>
            <person name="Wei A.D."/>
            <person name="Weil G."/>
            <person name="Williams D.J."/>
            <person name="Zhang Y."/>
            <person name="Williams S.A."/>
            <person name="Fraser-Liggett C."/>
            <person name="Slatko B."/>
            <person name="Blaxter M.L."/>
            <person name="Scott A.L."/>
        </authorList>
    </citation>
    <scope>NUCLEOTIDE SEQUENCE</scope>
    <source>
        <strain evidence="3">FR3</strain>
    </source>
</reference>
<feature type="compositionally biased region" description="Polar residues" evidence="1">
    <location>
        <begin position="60"/>
        <end position="70"/>
    </location>
</feature>
<feature type="compositionally biased region" description="Polar residues" evidence="1">
    <location>
        <begin position="100"/>
        <end position="117"/>
    </location>
</feature>
<protein>
    <submittedName>
        <fullName evidence="2 4">Uncharacterized protein</fullName>
    </submittedName>
</protein>
<dbReference type="GeneID" id="6096616"/>
<reference evidence="4" key="3">
    <citation type="submission" date="2019-12" db="UniProtKB">
        <authorList>
            <consortium name="WormBaseParasite"/>
        </authorList>
    </citation>
    <scope>IDENTIFICATION</scope>
</reference>
<gene>
    <name evidence="2 4" type="primary">Bm17136</name>
    <name evidence="2" type="ORF">BM_BM17136</name>
</gene>
<sequence>MNVLNGSSYRRHNVKEITSVKSYYRYTLTIISGLSSISLPPQSHSNSFGEFRPKFDFNSLLDSKQANGSGSDHIEGGSESPTPNDDVSVHSASDCGFDQDSASSSPEISFDLNSGHASISPKPAGGDTVGYQDHSKYRHPQIQSLDQD</sequence>
<evidence type="ECO:0000313" key="3">
    <source>
        <dbReference type="Proteomes" id="UP000006672"/>
    </source>
</evidence>
<dbReference type="KEGG" id="bmy:BM_BM17136"/>
<keyword evidence="3" id="KW-1185">Reference proteome</keyword>
<proteinExistence type="predicted"/>
<dbReference type="Proteomes" id="UP000006672">
    <property type="component" value="Unassembled WGS sequence"/>
</dbReference>
<dbReference type="STRING" id="6279.A0A5S6PCH2"/>
<dbReference type="AlphaFoldDB" id="A0A4E9FS81"/>
<evidence type="ECO:0000313" key="2">
    <source>
        <dbReference type="EMBL" id="VIP00068.1"/>
    </source>
</evidence>
<dbReference type="EMBL" id="CAAKNF010000010">
    <property type="protein sequence ID" value="VIP00068.1"/>
    <property type="molecule type" value="Genomic_DNA"/>
</dbReference>
<accession>A0A4E9FS81</accession>
<evidence type="ECO:0000313" key="4">
    <source>
        <dbReference type="WBParaSite" id="Bm17136.1"/>
    </source>
</evidence>
<dbReference type="RefSeq" id="XP_042938794.1">
    <property type="nucleotide sequence ID" value="XM_043082860.1"/>
</dbReference>
<reference evidence="2" key="2">
    <citation type="submission" date="2019-04" db="EMBL/GenBank/DDBJ databases">
        <authorList>
            <person name="Howe K."/>
            <person name="Paulini M."/>
            <person name="Williams G."/>
        </authorList>
    </citation>
    <scope>NUCLEOTIDE SEQUENCE [LARGE SCALE GENOMIC DNA]</scope>
    <source>
        <strain evidence="2">FR3</strain>
    </source>
</reference>
<accession>A0A5S6PCH2</accession>
<dbReference type="OrthoDB" id="10052721at2759"/>
<dbReference type="WBParaSite" id="Bm17136.1">
    <property type="protein sequence ID" value="Bm17136.1"/>
    <property type="gene ID" value="WBGene00268279"/>
</dbReference>
<dbReference type="CTD" id="6096616"/>
<organism evidence="2">
    <name type="scientific">Brugia malayi</name>
    <name type="common">Filarial nematode worm</name>
    <dbReference type="NCBI Taxonomy" id="6279"/>
    <lineage>
        <taxon>Eukaryota</taxon>
        <taxon>Metazoa</taxon>
        <taxon>Ecdysozoa</taxon>
        <taxon>Nematoda</taxon>
        <taxon>Chromadorea</taxon>
        <taxon>Rhabditida</taxon>
        <taxon>Spirurina</taxon>
        <taxon>Spiruromorpha</taxon>
        <taxon>Filarioidea</taxon>
        <taxon>Onchocercidae</taxon>
        <taxon>Brugia</taxon>
    </lineage>
</organism>
<feature type="region of interest" description="Disordered" evidence="1">
    <location>
        <begin position="60"/>
        <end position="148"/>
    </location>
</feature>
<evidence type="ECO:0000256" key="1">
    <source>
        <dbReference type="SAM" id="MobiDB-lite"/>
    </source>
</evidence>